<dbReference type="EMBL" id="CAJZCX010000006">
    <property type="protein sequence ID" value="CAG9475891.1"/>
    <property type="molecule type" value="Genomic_DNA"/>
</dbReference>
<dbReference type="Proteomes" id="UP000779233">
    <property type="component" value="Unassembled WGS sequence"/>
</dbReference>
<accession>A0A8S4HD98</accession>
<evidence type="ECO:0000256" key="1">
    <source>
        <dbReference type="SAM" id="MobiDB-lite"/>
    </source>
</evidence>
<feature type="region of interest" description="Disordered" evidence="1">
    <location>
        <begin position="32"/>
        <end position="77"/>
    </location>
</feature>
<evidence type="ECO:0000313" key="3">
    <source>
        <dbReference type="Proteomes" id="UP000779233"/>
    </source>
</evidence>
<organism evidence="2 3">
    <name type="scientific">Plasmodium vivax</name>
    <name type="common">malaria parasite P. vivax</name>
    <dbReference type="NCBI Taxonomy" id="5855"/>
    <lineage>
        <taxon>Eukaryota</taxon>
        <taxon>Sar</taxon>
        <taxon>Alveolata</taxon>
        <taxon>Apicomplexa</taxon>
        <taxon>Aconoidasida</taxon>
        <taxon>Haemosporida</taxon>
        <taxon>Plasmodiidae</taxon>
        <taxon>Plasmodium</taxon>
        <taxon>Plasmodium (Plasmodium)</taxon>
    </lineage>
</organism>
<gene>
    <name evidence="2" type="ORF">PVW1_130032800</name>
</gene>
<proteinExistence type="predicted"/>
<sequence>MTWRQFVNDFRPPQNVCIITWEYKLPEEWRKREKPQGGTPFNNTNTYGGDLRVGKKARRHEASRHEGIKPNLKKEGK</sequence>
<name>A0A8S4HD98_PLAVI</name>
<comment type="caution">
    <text evidence="2">The sequence shown here is derived from an EMBL/GenBank/DDBJ whole genome shotgun (WGS) entry which is preliminary data.</text>
</comment>
<dbReference type="AlphaFoldDB" id="A0A8S4HD98"/>
<feature type="compositionally biased region" description="Basic and acidic residues" evidence="1">
    <location>
        <begin position="63"/>
        <end position="77"/>
    </location>
</feature>
<evidence type="ECO:0000313" key="2">
    <source>
        <dbReference type="EMBL" id="CAG9475891.1"/>
    </source>
</evidence>
<protein>
    <submittedName>
        <fullName evidence="2">(malaria parasite P. vivax) hypothetical protein</fullName>
    </submittedName>
</protein>
<reference evidence="2" key="1">
    <citation type="submission" date="2021-09" db="EMBL/GenBank/DDBJ databases">
        <authorList>
            <consortium name="Pathogen Informatics"/>
        </authorList>
    </citation>
    <scope>NUCLEOTIDE SEQUENCE</scope>
    <source>
        <strain evidence="2">PvW1</strain>
    </source>
</reference>